<evidence type="ECO:0000313" key="3">
    <source>
        <dbReference type="Proteomes" id="UP000596660"/>
    </source>
</evidence>
<proteinExistence type="predicted"/>
<reference evidence="2" key="1">
    <citation type="journal article" date="2017" name="Nature">
        <title>The genome of Chenopodium quinoa.</title>
        <authorList>
            <person name="Jarvis D.E."/>
            <person name="Ho Y.S."/>
            <person name="Lightfoot D.J."/>
            <person name="Schmoeckel S.M."/>
            <person name="Li B."/>
            <person name="Borm T.J.A."/>
            <person name="Ohyanagi H."/>
            <person name="Mineta K."/>
            <person name="Michell C.T."/>
            <person name="Saber N."/>
            <person name="Kharbatia N.M."/>
            <person name="Rupper R.R."/>
            <person name="Sharp A.R."/>
            <person name="Dally N."/>
            <person name="Boughton B.A."/>
            <person name="Woo Y.H."/>
            <person name="Gao G."/>
            <person name="Schijlen E.G.W.M."/>
            <person name="Guo X."/>
            <person name="Momin A.A."/>
            <person name="Negrao S."/>
            <person name="Al-Babili S."/>
            <person name="Gehring C."/>
            <person name="Roessner U."/>
            <person name="Jung C."/>
            <person name="Murphy K."/>
            <person name="Arold S.T."/>
            <person name="Gojobori T."/>
            <person name="van der Linden C.G."/>
            <person name="van Loo E.N."/>
            <person name="Jellen E.N."/>
            <person name="Maughan P.J."/>
            <person name="Tester M."/>
        </authorList>
    </citation>
    <scope>NUCLEOTIDE SEQUENCE [LARGE SCALE GENOMIC DNA]</scope>
    <source>
        <strain evidence="2">cv. PI 614886</strain>
    </source>
</reference>
<dbReference type="InterPro" id="IPR036397">
    <property type="entry name" value="RNaseH_sf"/>
</dbReference>
<evidence type="ECO:0000259" key="1">
    <source>
        <dbReference type="Pfam" id="PF00078"/>
    </source>
</evidence>
<dbReference type="InterPro" id="IPR000477">
    <property type="entry name" value="RT_dom"/>
</dbReference>
<reference evidence="2" key="2">
    <citation type="submission" date="2021-03" db="UniProtKB">
        <authorList>
            <consortium name="EnsemblPlants"/>
        </authorList>
    </citation>
    <scope>IDENTIFICATION</scope>
</reference>
<protein>
    <recommendedName>
        <fullName evidence="1">Reverse transcriptase domain-containing protein</fullName>
    </recommendedName>
</protein>
<accession>A0A803MSN8</accession>
<dbReference type="Pfam" id="PF00078">
    <property type="entry name" value="RVT_1"/>
    <property type="match status" value="1"/>
</dbReference>
<dbReference type="GO" id="GO:0003676">
    <property type="term" value="F:nucleic acid binding"/>
    <property type="evidence" value="ECO:0007669"/>
    <property type="project" value="InterPro"/>
</dbReference>
<keyword evidence="3" id="KW-1185">Reference proteome</keyword>
<name>A0A803MSN8_CHEQI</name>
<dbReference type="Gramene" id="AUR62034589-RA">
    <property type="protein sequence ID" value="AUR62034589-RA:cds"/>
    <property type="gene ID" value="AUR62034589"/>
</dbReference>
<sequence>MAISLGNDQGMLVSKEKHLRMYSNEEFTDKEVKDAMFRMAPLKAPGPDGCPPIFIQHCWNIVGQDVCAAVKSFFRSGHLLRELNMTHLCLLPKVINANKVDLNKAYDRIRWDFVEKVLRQMKFPELWIGWIMECISSVSYALLINGEPSRWFNPKVGLRQGDPISPYLFILCMEVLSRRMVSKEKSYVIFIPNTRRLQKVLRKPLYVKQEQRLGTYLGCPMEIDGRNASSLSFLVEKVYQKTLSWKFLTLSQAGKLVRINSILIAILSHVISLYLLPKKVMEKLTSTCLRFFWGTSMEKRLIYWRKNEVLKIRKEQGGLSLRNIPMLNTSLLYKQEWRIHNDSNSLVSKVLKGKYKHSPVIYAMQNKMPRIASWAFRSMTKAAVKMKVGLGKCISNGRNTSILDDCWLRRGKIEFRSSVPEDEKQRHKKYKGTCEEGALLTIFTDGAWKKDKNGRVVAGIGWVIKGQQGEISQGEKNIIVQTPIQAELAAIKEGII</sequence>
<dbReference type="PANTHER" id="PTHR33116:SF78">
    <property type="entry name" value="OS12G0587133 PROTEIN"/>
    <property type="match status" value="1"/>
</dbReference>
<evidence type="ECO:0000313" key="2">
    <source>
        <dbReference type="EnsemblPlants" id="AUR62034589-RA:cds"/>
    </source>
</evidence>
<dbReference type="AlphaFoldDB" id="A0A803MSN8"/>
<dbReference type="OMA" id="WIGWIME"/>
<dbReference type="EnsemblPlants" id="AUR62034589-RA">
    <property type="protein sequence ID" value="AUR62034589-RA:cds"/>
    <property type="gene ID" value="AUR62034589"/>
</dbReference>
<dbReference type="PANTHER" id="PTHR33116">
    <property type="entry name" value="REVERSE TRANSCRIPTASE ZINC-BINDING DOMAIN-CONTAINING PROTEIN-RELATED-RELATED"/>
    <property type="match status" value="1"/>
</dbReference>
<dbReference type="Proteomes" id="UP000596660">
    <property type="component" value="Unplaced"/>
</dbReference>
<dbReference type="Gene3D" id="3.30.420.10">
    <property type="entry name" value="Ribonuclease H-like superfamily/Ribonuclease H"/>
    <property type="match status" value="1"/>
</dbReference>
<feature type="domain" description="Reverse transcriptase" evidence="1">
    <location>
        <begin position="74"/>
        <end position="189"/>
    </location>
</feature>
<organism evidence="2 3">
    <name type="scientific">Chenopodium quinoa</name>
    <name type="common">Quinoa</name>
    <dbReference type="NCBI Taxonomy" id="63459"/>
    <lineage>
        <taxon>Eukaryota</taxon>
        <taxon>Viridiplantae</taxon>
        <taxon>Streptophyta</taxon>
        <taxon>Embryophyta</taxon>
        <taxon>Tracheophyta</taxon>
        <taxon>Spermatophyta</taxon>
        <taxon>Magnoliopsida</taxon>
        <taxon>eudicotyledons</taxon>
        <taxon>Gunneridae</taxon>
        <taxon>Pentapetalae</taxon>
        <taxon>Caryophyllales</taxon>
        <taxon>Chenopodiaceae</taxon>
        <taxon>Chenopodioideae</taxon>
        <taxon>Atripliceae</taxon>
        <taxon>Chenopodium</taxon>
    </lineage>
</organism>